<feature type="compositionally biased region" description="Basic and acidic residues" evidence="1">
    <location>
        <begin position="304"/>
        <end position="316"/>
    </location>
</feature>
<evidence type="ECO:0000313" key="3">
    <source>
        <dbReference type="Proteomes" id="UP000193685"/>
    </source>
</evidence>
<gene>
    <name evidence="2" type="ORF">BCR37DRAFT_350520</name>
</gene>
<dbReference type="RefSeq" id="XP_040723272.1">
    <property type="nucleotide sequence ID" value="XM_040868011.1"/>
</dbReference>
<reference evidence="2 3" key="1">
    <citation type="submission" date="2016-07" db="EMBL/GenBank/DDBJ databases">
        <title>Pervasive Adenine N6-methylation of Active Genes in Fungi.</title>
        <authorList>
            <consortium name="DOE Joint Genome Institute"/>
            <person name="Mondo S.J."/>
            <person name="Dannebaum R.O."/>
            <person name="Kuo R.C."/>
            <person name="Labutti K."/>
            <person name="Haridas S."/>
            <person name="Kuo A."/>
            <person name="Salamov A."/>
            <person name="Ahrendt S.R."/>
            <person name="Lipzen A."/>
            <person name="Sullivan W."/>
            <person name="Andreopoulos W.B."/>
            <person name="Clum A."/>
            <person name="Lindquist E."/>
            <person name="Daum C."/>
            <person name="Ramamoorthy G.K."/>
            <person name="Gryganskyi A."/>
            <person name="Culley D."/>
            <person name="Magnuson J.K."/>
            <person name="James T.Y."/>
            <person name="O'Malley M.A."/>
            <person name="Stajich J.E."/>
            <person name="Spatafora J.W."/>
            <person name="Visel A."/>
            <person name="Grigoriev I.V."/>
        </authorList>
    </citation>
    <scope>NUCLEOTIDE SEQUENCE [LARGE SCALE GENOMIC DNA]</scope>
    <source>
        <strain evidence="2 3">12-1054</strain>
    </source>
</reference>
<proteinExistence type="predicted"/>
<comment type="caution">
    <text evidence="2">The sequence shown here is derived from an EMBL/GenBank/DDBJ whole genome shotgun (WGS) entry which is preliminary data.</text>
</comment>
<dbReference type="InterPro" id="IPR051935">
    <property type="entry name" value="HSDL2"/>
</dbReference>
<dbReference type="Proteomes" id="UP000193685">
    <property type="component" value="Unassembled WGS sequence"/>
</dbReference>
<dbReference type="InterPro" id="IPR036291">
    <property type="entry name" value="NAD(P)-bd_dom_sf"/>
</dbReference>
<dbReference type="AlphaFoldDB" id="A0A1Y2F2R1"/>
<dbReference type="PANTHER" id="PTHR42808">
    <property type="entry name" value="HYDROXYSTEROID DEHYDROGENASE-LIKE PROTEIN 2"/>
    <property type="match status" value="1"/>
</dbReference>
<dbReference type="EMBL" id="MCFI01000018">
    <property type="protein sequence ID" value="ORY78161.1"/>
    <property type="molecule type" value="Genomic_DNA"/>
</dbReference>
<protein>
    <recommendedName>
        <fullName evidence="4">Short chain dehydrogenase</fullName>
    </recommendedName>
</protein>
<accession>A0A1Y2F2R1</accession>
<dbReference type="InterPro" id="IPR002347">
    <property type="entry name" value="SDR_fam"/>
</dbReference>
<keyword evidence="3" id="KW-1185">Reference proteome</keyword>
<name>A0A1Y2F2R1_PROLT</name>
<organism evidence="2 3">
    <name type="scientific">Protomyces lactucae-debilis</name>
    <dbReference type="NCBI Taxonomy" id="2754530"/>
    <lineage>
        <taxon>Eukaryota</taxon>
        <taxon>Fungi</taxon>
        <taxon>Dikarya</taxon>
        <taxon>Ascomycota</taxon>
        <taxon>Taphrinomycotina</taxon>
        <taxon>Taphrinomycetes</taxon>
        <taxon>Taphrinales</taxon>
        <taxon>Protomycetaceae</taxon>
        <taxon>Protomyces</taxon>
    </lineage>
</organism>
<dbReference type="SUPFAM" id="SSF51735">
    <property type="entry name" value="NAD(P)-binding Rossmann-fold domains"/>
    <property type="match status" value="1"/>
</dbReference>
<dbReference type="OrthoDB" id="5327538at2759"/>
<dbReference type="PANTHER" id="PTHR42808:SF4">
    <property type="entry name" value="SHORT CHAIN DEHYDROGENASE"/>
    <property type="match status" value="1"/>
</dbReference>
<evidence type="ECO:0000313" key="2">
    <source>
        <dbReference type="EMBL" id="ORY78161.1"/>
    </source>
</evidence>
<evidence type="ECO:0008006" key="4">
    <source>
        <dbReference type="Google" id="ProtNLM"/>
    </source>
</evidence>
<dbReference type="Gene3D" id="3.40.50.720">
    <property type="entry name" value="NAD(P)-binding Rossmann-like Domain"/>
    <property type="match status" value="1"/>
</dbReference>
<dbReference type="OMA" id="WWSSVAN"/>
<feature type="region of interest" description="Disordered" evidence="1">
    <location>
        <begin position="304"/>
        <end position="326"/>
    </location>
</feature>
<dbReference type="STRING" id="56484.A0A1Y2F2R1"/>
<dbReference type="Pfam" id="PF00106">
    <property type="entry name" value="adh_short"/>
    <property type="match status" value="1"/>
</dbReference>
<dbReference type="GeneID" id="63784610"/>
<sequence length="326" mass="35453">MTTPLALVVGASRGLGRQIALSFAEAGYNVCISSKSLGHQASIGPVDPNSQDSTLDTVLAELQALPATRDKGLLHSAVACNVREEADVRALVQQVITRYGSIQACVYNPGAIWWSSIIKTPTKRFQLMHEVNTRGFYILLQELLPYWERQGGQYPRRLIVISPPIYSRFIRGKTAYAATKLSSTILALGLHFDVLRDKALHDPAFEMNSVGVTTLWPATAIESAATAAVNADQRDLRHPRIFGDACVAIVKAPWLTIAGKTLLDEDFLRQHGGLTDVQIAAYAKVPGTTPRRIMPAVLPDLRVAEQDDEGDRRDSAVAKASGTAKI</sequence>
<evidence type="ECO:0000256" key="1">
    <source>
        <dbReference type="SAM" id="MobiDB-lite"/>
    </source>
</evidence>